<dbReference type="RefSeq" id="WP_226594419.1">
    <property type="nucleotide sequence ID" value="NZ_BLAY01000354.1"/>
</dbReference>
<dbReference type="EMBL" id="BLAY01000354">
    <property type="protein sequence ID" value="GET44437.1"/>
    <property type="molecule type" value="Genomic_DNA"/>
</dbReference>
<comment type="caution">
    <text evidence="2">The sequence shown here is derived from an EMBL/GenBank/DDBJ whole genome shotgun (WGS) entry which is preliminary data.</text>
</comment>
<keyword evidence="3" id="KW-1185">Reference proteome</keyword>
<dbReference type="Proteomes" id="UP001050975">
    <property type="component" value="Unassembled WGS sequence"/>
</dbReference>
<proteinExistence type="predicted"/>
<evidence type="ECO:0000313" key="2">
    <source>
        <dbReference type="EMBL" id="GET44437.1"/>
    </source>
</evidence>
<reference evidence="2" key="1">
    <citation type="submission" date="2019-10" db="EMBL/GenBank/DDBJ databases">
        <title>Draft genome sequece of Microseira wollei NIES-4236.</title>
        <authorList>
            <person name="Yamaguchi H."/>
            <person name="Suzuki S."/>
            <person name="Kawachi M."/>
        </authorList>
    </citation>
    <scope>NUCLEOTIDE SEQUENCE</scope>
    <source>
        <strain evidence="2">NIES-4236</strain>
    </source>
</reference>
<sequence length="160" mass="18353">MDFLLYQKLLAWARRRNIQSNHHQISNKYWHTVGNDNWCFSTNEGLTIEKHSKTSIKVFTKVQGTRSPDDGDWIYWSTRMGRSPEVSAKLATLLKRQQGKCNHCGLSFKPGDLIEIDHIEPLAKGGKNVYANLRALHRHCHDTKTTTDGSLGTHDIEPFH</sequence>
<dbReference type="AlphaFoldDB" id="A0AAV3XTT6"/>
<gene>
    <name evidence="2" type="ORF">MiSe_92640</name>
</gene>
<dbReference type="GO" id="GO:0008270">
    <property type="term" value="F:zinc ion binding"/>
    <property type="evidence" value="ECO:0007669"/>
    <property type="project" value="InterPro"/>
</dbReference>
<organism evidence="2 3">
    <name type="scientific">Microseira wollei NIES-4236</name>
    <dbReference type="NCBI Taxonomy" id="2530354"/>
    <lineage>
        <taxon>Bacteria</taxon>
        <taxon>Bacillati</taxon>
        <taxon>Cyanobacteriota</taxon>
        <taxon>Cyanophyceae</taxon>
        <taxon>Oscillatoriophycideae</taxon>
        <taxon>Aerosakkonematales</taxon>
        <taxon>Aerosakkonemataceae</taxon>
        <taxon>Microseira</taxon>
    </lineage>
</organism>
<dbReference type="Pfam" id="PF01844">
    <property type="entry name" value="HNH"/>
    <property type="match status" value="1"/>
</dbReference>
<evidence type="ECO:0000259" key="1">
    <source>
        <dbReference type="SMART" id="SM00507"/>
    </source>
</evidence>
<dbReference type="InterPro" id="IPR002711">
    <property type="entry name" value="HNH"/>
</dbReference>
<keyword evidence="2" id="KW-0548">Nucleotidyltransferase</keyword>
<dbReference type="SMART" id="SM00507">
    <property type="entry name" value="HNHc"/>
    <property type="match status" value="1"/>
</dbReference>
<dbReference type="InterPro" id="IPR003615">
    <property type="entry name" value="HNH_nuc"/>
</dbReference>
<dbReference type="GO" id="GO:0003964">
    <property type="term" value="F:RNA-directed DNA polymerase activity"/>
    <property type="evidence" value="ECO:0007669"/>
    <property type="project" value="UniProtKB-KW"/>
</dbReference>
<name>A0AAV3XTT6_9CYAN</name>
<feature type="domain" description="HNH nuclease" evidence="1">
    <location>
        <begin position="89"/>
        <end position="142"/>
    </location>
</feature>
<dbReference type="GO" id="GO:0004519">
    <property type="term" value="F:endonuclease activity"/>
    <property type="evidence" value="ECO:0007669"/>
    <property type="project" value="InterPro"/>
</dbReference>
<dbReference type="Gene3D" id="1.10.30.50">
    <property type="match status" value="1"/>
</dbReference>
<keyword evidence="2" id="KW-0695">RNA-directed DNA polymerase</keyword>
<keyword evidence="2" id="KW-0808">Transferase</keyword>
<protein>
    <submittedName>
        <fullName evidence="2">RNA-directed DNA polymerase</fullName>
    </submittedName>
</protein>
<dbReference type="GO" id="GO:0003676">
    <property type="term" value="F:nucleic acid binding"/>
    <property type="evidence" value="ECO:0007669"/>
    <property type="project" value="InterPro"/>
</dbReference>
<accession>A0AAV3XTT6</accession>
<dbReference type="CDD" id="cd00085">
    <property type="entry name" value="HNHc"/>
    <property type="match status" value="1"/>
</dbReference>
<evidence type="ECO:0000313" key="3">
    <source>
        <dbReference type="Proteomes" id="UP001050975"/>
    </source>
</evidence>